<dbReference type="GO" id="GO:0016301">
    <property type="term" value="F:kinase activity"/>
    <property type="evidence" value="ECO:0007669"/>
    <property type="project" value="UniProtKB-KW"/>
</dbReference>
<keyword evidence="2" id="KW-0418">Kinase</keyword>
<sequence length="131" mass="13934">MDLYKIWDEKVGTFRDIHIYVDDMKGQSGDSVVNGEDKGEVGDGLVGENDCGVGDGMIGENDGGEVRREDKGVPAPAIGISNQEASQVTREDKGEPAPAIGISTKEASQDASAFHLTIIIPLDQSKIISLF</sequence>
<reference evidence="3" key="1">
    <citation type="journal article" date="2019" name="Curr. Biol.">
        <title>Genome Sequence of Striga asiatica Provides Insight into the Evolution of Plant Parasitism.</title>
        <authorList>
            <person name="Yoshida S."/>
            <person name="Kim S."/>
            <person name="Wafula E.K."/>
            <person name="Tanskanen J."/>
            <person name="Kim Y.M."/>
            <person name="Honaas L."/>
            <person name="Yang Z."/>
            <person name="Spallek T."/>
            <person name="Conn C.E."/>
            <person name="Ichihashi Y."/>
            <person name="Cheong K."/>
            <person name="Cui S."/>
            <person name="Der J.P."/>
            <person name="Gundlach H."/>
            <person name="Jiao Y."/>
            <person name="Hori C."/>
            <person name="Ishida J.K."/>
            <person name="Kasahara H."/>
            <person name="Kiba T."/>
            <person name="Kim M.S."/>
            <person name="Koo N."/>
            <person name="Laohavisit A."/>
            <person name="Lee Y.H."/>
            <person name="Lumba S."/>
            <person name="McCourt P."/>
            <person name="Mortimer J.C."/>
            <person name="Mutuku J.M."/>
            <person name="Nomura T."/>
            <person name="Sasaki-Sekimoto Y."/>
            <person name="Seto Y."/>
            <person name="Wang Y."/>
            <person name="Wakatake T."/>
            <person name="Sakakibara H."/>
            <person name="Demura T."/>
            <person name="Yamaguchi S."/>
            <person name="Yoneyama K."/>
            <person name="Manabe R.I."/>
            <person name="Nelson D.C."/>
            <person name="Schulman A.H."/>
            <person name="Timko M.P."/>
            <person name="dePamphilis C.W."/>
            <person name="Choi D."/>
            <person name="Shirasu K."/>
        </authorList>
    </citation>
    <scope>NUCLEOTIDE SEQUENCE [LARGE SCALE GENOMIC DNA]</scope>
    <source>
        <strain evidence="3">cv. UVA1</strain>
    </source>
</reference>
<proteinExistence type="predicted"/>
<accession>A0A5A7PHI9</accession>
<dbReference type="Proteomes" id="UP000325081">
    <property type="component" value="Unassembled WGS sequence"/>
</dbReference>
<keyword evidence="3" id="KW-1185">Reference proteome</keyword>
<organism evidence="2 3">
    <name type="scientific">Striga asiatica</name>
    <name type="common">Asiatic witchweed</name>
    <name type="synonym">Buchnera asiatica</name>
    <dbReference type="NCBI Taxonomy" id="4170"/>
    <lineage>
        <taxon>Eukaryota</taxon>
        <taxon>Viridiplantae</taxon>
        <taxon>Streptophyta</taxon>
        <taxon>Embryophyta</taxon>
        <taxon>Tracheophyta</taxon>
        <taxon>Spermatophyta</taxon>
        <taxon>Magnoliopsida</taxon>
        <taxon>eudicotyledons</taxon>
        <taxon>Gunneridae</taxon>
        <taxon>Pentapetalae</taxon>
        <taxon>asterids</taxon>
        <taxon>lamiids</taxon>
        <taxon>Lamiales</taxon>
        <taxon>Orobanchaceae</taxon>
        <taxon>Buchnereae</taxon>
        <taxon>Striga</taxon>
    </lineage>
</organism>
<feature type="region of interest" description="Disordered" evidence="1">
    <location>
        <begin position="26"/>
        <end position="97"/>
    </location>
</feature>
<evidence type="ECO:0000313" key="2">
    <source>
        <dbReference type="EMBL" id="GER32086.1"/>
    </source>
</evidence>
<name>A0A5A7PHI9_STRAF</name>
<protein>
    <submittedName>
        <fullName evidence="2">Phosphoinositide-3-kinase-interacting protein 1</fullName>
    </submittedName>
</protein>
<evidence type="ECO:0000256" key="1">
    <source>
        <dbReference type="SAM" id="MobiDB-lite"/>
    </source>
</evidence>
<dbReference type="EMBL" id="BKCP01004550">
    <property type="protein sequence ID" value="GER32086.1"/>
    <property type="molecule type" value="Genomic_DNA"/>
</dbReference>
<dbReference type="AlphaFoldDB" id="A0A5A7PHI9"/>
<keyword evidence="2" id="KW-0808">Transferase</keyword>
<comment type="caution">
    <text evidence="2">The sequence shown here is derived from an EMBL/GenBank/DDBJ whole genome shotgun (WGS) entry which is preliminary data.</text>
</comment>
<gene>
    <name evidence="2" type="ORF">STAS_08147</name>
</gene>
<evidence type="ECO:0000313" key="3">
    <source>
        <dbReference type="Proteomes" id="UP000325081"/>
    </source>
</evidence>